<protein>
    <submittedName>
        <fullName evidence="9">Outer membrane protein transport protein</fullName>
    </submittedName>
</protein>
<organism evidence="9 10">
    <name type="scientific">Stenotrophomonas capsici</name>
    <dbReference type="NCBI Taxonomy" id="3110230"/>
    <lineage>
        <taxon>Bacteria</taxon>
        <taxon>Pseudomonadati</taxon>
        <taxon>Pseudomonadota</taxon>
        <taxon>Gammaproteobacteria</taxon>
        <taxon>Lysobacterales</taxon>
        <taxon>Lysobacteraceae</taxon>
        <taxon>Stenotrophomonas</taxon>
    </lineage>
</organism>
<dbReference type="InterPro" id="IPR005017">
    <property type="entry name" value="OMPP1/FadL/TodX"/>
</dbReference>
<reference evidence="9 10" key="1">
    <citation type="submission" date="2023-12" db="EMBL/GenBank/DDBJ databases">
        <title>Stenotrophomonas guangdongensis sp. nov., isolated from wilted pepper plants (Capsicum annuum).</title>
        <authorList>
            <person name="Qiu M."/>
            <person name="Li Y."/>
            <person name="Liu Q."/>
            <person name="Zhang X."/>
            <person name="Huang Y."/>
            <person name="Guo R."/>
            <person name="Hu M."/>
            <person name="Zhou J."/>
            <person name="Zhou X."/>
        </authorList>
    </citation>
    <scope>NUCLEOTIDE SEQUENCE [LARGE SCALE GENOMIC DNA]</scope>
    <source>
        <strain evidence="9 10">MH1</strain>
    </source>
</reference>
<dbReference type="Proteomes" id="UP001301653">
    <property type="component" value="Unassembled WGS sequence"/>
</dbReference>
<feature type="signal peptide" evidence="8">
    <location>
        <begin position="1"/>
        <end position="25"/>
    </location>
</feature>
<evidence type="ECO:0000256" key="6">
    <source>
        <dbReference type="ARBA" id="ARBA00023136"/>
    </source>
</evidence>
<dbReference type="RefSeq" id="WP_323439684.1">
    <property type="nucleotide sequence ID" value="NZ_JAYFUH010000254.1"/>
</dbReference>
<keyword evidence="6" id="KW-0472">Membrane</keyword>
<comment type="caution">
    <text evidence="9">The sequence shown here is derived from an EMBL/GenBank/DDBJ whole genome shotgun (WGS) entry which is preliminary data.</text>
</comment>
<feature type="chain" id="PRO_5047337877" evidence="8">
    <location>
        <begin position="26"/>
        <end position="419"/>
    </location>
</feature>
<dbReference type="SUPFAM" id="SSF56935">
    <property type="entry name" value="Porins"/>
    <property type="match status" value="1"/>
</dbReference>
<comment type="similarity">
    <text evidence="2">Belongs to the OmpP1/FadL family.</text>
</comment>
<keyword evidence="5 8" id="KW-0732">Signal</keyword>
<dbReference type="PANTHER" id="PTHR35093">
    <property type="entry name" value="OUTER MEMBRANE PROTEIN NMB0088-RELATED"/>
    <property type="match status" value="1"/>
</dbReference>
<evidence type="ECO:0000313" key="10">
    <source>
        <dbReference type="Proteomes" id="UP001301653"/>
    </source>
</evidence>
<comment type="subcellular location">
    <subcellularLocation>
        <location evidence="1">Cell outer membrane</location>
        <topology evidence="1">Multi-pass membrane protein</topology>
    </subcellularLocation>
</comment>
<dbReference type="EMBL" id="JAYFUH010000254">
    <property type="protein sequence ID" value="MEA5669489.1"/>
    <property type="molecule type" value="Genomic_DNA"/>
</dbReference>
<evidence type="ECO:0000256" key="3">
    <source>
        <dbReference type="ARBA" id="ARBA00022452"/>
    </source>
</evidence>
<dbReference type="Pfam" id="PF03349">
    <property type="entry name" value="Toluene_X"/>
    <property type="match status" value="1"/>
</dbReference>
<evidence type="ECO:0000256" key="4">
    <source>
        <dbReference type="ARBA" id="ARBA00022692"/>
    </source>
</evidence>
<keyword evidence="4" id="KW-0812">Transmembrane</keyword>
<dbReference type="Gene3D" id="2.40.160.60">
    <property type="entry name" value="Outer membrane protein transport protein (OMPP1/FadL/TodX)"/>
    <property type="match status" value="1"/>
</dbReference>
<evidence type="ECO:0000256" key="7">
    <source>
        <dbReference type="ARBA" id="ARBA00023237"/>
    </source>
</evidence>
<evidence type="ECO:0000256" key="2">
    <source>
        <dbReference type="ARBA" id="ARBA00008163"/>
    </source>
</evidence>
<evidence type="ECO:0000313" key="9">
    <source>
        <dbReference type="EMBL" id="MEA5669489.1"/>
    </source>
</evidence>
<keyword evidence="7" id="KW-0998">Cell outer membrane</keyword>
<sequence length="419" mass="43864">NVHATVPLRLTAGIVALLAPAFASATNGYFTHGNSVKSNGIAGIGIALPQDGLAAAANPAGTALVGNRLDVGATWFVPRRSADIVGNAIAPDAHYDGNGRRNFVLPEVGYTHAVGERSAWGIALYGNGGMNTDYGQNPYARFGGTGRAGVNLEQLFLTPSFALKLNPHHAIGIGVNLLYQRFEAKGIGFFDGFSQTPGKVSNRGTDTSTGAGVRVGWNGQFGDSVTVGATWSSKISASAFDRYKGLFADQGSFDVPENYGIGIAVRASGRATLAAEVQRINYSDVRAVGQPLAPLLQGEPLGAPNGPGFGWKDVTVYKLGVQYMLTPQLTVRGGFSHAGQPVPEAQTFFNILAPAVVENHVTLGATWTTRDGNEFSAYLARALSRQVHGRGAIPASFGGGEADLKLAENLLGVAYAWKF</sequence>
<name>A0ABU5V810_9GAMM</name>
<feature type="non-terminal residue" evidence="9">
    <location>
        <position position="1"/>
    </location>
</feature>
<evidence type="ECO:0000256" key="8">
    <source>
        <dbReference type="SAM" id="SignalP"/>
    </source>
</evidence>
<gene>
    <name evidence="9" type="ORF">VA603_18310</name>
</gene>
<evidence type="ECO:0000256" key="1">
    <source>
        <dbReference type="ARBA" id="ARBA00004571"/>
    </source>
</evidence>
<proteinExistence type="inferred from homology"/>
<evidence type="ECO:0000256" key="5">
    <source>
        <dbReference type="ARBA" id="ARBA00022729"/>
    </source>
</evidence>
<dbReference type="PANTHER" id="PTHR35093:SF8">
    <property type="entry name" value="OUTER MEMBRANE PROTEIN NMB0088-RELATED"/>
    <property type="match status" value="1"/>
</dbReference>
<accession>A0ABU5V810</accession>
<keyword evidence="10" id="KW-1185">Reference proteome</keyword>
<keyword evidence="3" id="KW-1134">Transmembrane beta strand</keyword>